<protein>
    <submittedName>
        <fullName evidence="1">Uncharacterized protein</fullName>
    </submittedName>
</protein>
<dbReference type="AlphaFoldDB" id="A0A1Y0B087"/>
<dbReference type="EMBL" id="KY774314">
    <property type="protein sequence ID" value="ART30827.1"/>
    <property type="molecule type" value="Genomic_DNA"/>
</dbReference>
<name>A0A1Y0B087_9LAMI</name>
<accession>A0A1Y0B087</accession>
<reference evidence="1" key="1">
    <citation type="submission" date="2017-03" db="EMBL/GenBank/DDBJ databases">
        <title>The mitochondrial genome of the carnivorous plant Utricularia reniformis (Lentibulariaceae): structure, comparative analysis and evolutionary landmarks.</title>
        <authorList>
            <person name="Silva S.R."/>
            <person name="Alvarenga D.O."/>
            <person name="Michael T.P."/>
            <person name="Miranda V.F.O."/>
            <person name="Varani A.M."/>
        </authorList>
    </citation>
    <scope>NUCLEOTIDE SEQUENCE</scope>
</reference>
<keyword evidence="1" id="KW-0496">Mitochondrion</keyword>
<geneLocation type="mitochondrion" evidence="1"/>
<gene>
    <name evidence="1" type="ORF">AEK19_MT0571</name>
</gene>
<sequence>MESIFFILDKGQANYHKAKGITKYLSVGGPDSSSSAAAAMAVNKSSDSGV</sequence>
<organism evidence="1">
    <name type="scientific">Utricularia reniformis</name>
    <dbReference type="NCBI Taxonomy" id="192314"/>
    <lineage>
        <taxon>Eukaryota</taxon>
        <taxon>Viridiplantae</taxon>
        <taxon>Streptophyta</taxon>
        <taxon>Embryophyta</taxon>
        <taxon>Tracheophyta</taxon>
        <taxon>Spermatophyta</taxon>
        <taxon>Magnoliopsida</taxon>
        <taxon>eudicotyledons</taxon>
        <taxon>Gunneridae</taxon>
        <taxon>Pentapetalae</taxon>
        <taxon>asterids</taxon>
        <taxon>lamiids</taxon>
        <taxon>Lamiales</taxon>
        <taxon>Lentibulariaceae</taxon>
        <taxon>Utricularia</taxon>
    </lineage>
</organism>
<proteinExistence type="predicted"/>
<evidence type="ECO:0000313" key="1">
    <source>
        <dbReference type="EMBL" id="ART30827.1"/>
    </source>
</evidence>